<feature type="region of interest" description="Disordered" evidence="1">
    <location>
        <begin position="32"/>
        <end position="70"/>
    </location>
</feature>
<protein>
    <submittedName>
        <fullName evidence="2">Uncharacterized protein</fullName>
    </submittedName>
</protein>
<dbReference type="HOGENOM" id="CLU_2749910_0_0_4"/>
<accession>B1KCI6</accession>
<name>B1KCI6_BURO0</name>
<evidence type="ECO:0000256" key="1">
    <source>
        <dbReference type="SAM" id="MobiDB-lite"/>
    </source>
</evidence>
<dbReference type="EMBL" id="CP000960">
    <property type="protein sequence ID" value="ACA95933.1"/>
    <property type="molecule type" value="Genomic_DNA"/>
</dbReference>
<evidence type="ECO:0000313" key="3">
    <source>
        <dbReference type="Proteomes" id="UP000002169"/>
    </source>
</evidence>
<feature type="compositionally biased region" description="Basic and acidic residues" evidence="1">
    <location>
        <begin position="46"/>
        <end position="70"/>
    </location>
</feature>
<dbReference type="AlphaFoldDB" id="B1KCI6"/>
<dbReference type="RefSeq" id="WP_012337295.1">
    <property type="nucleotide sequence ID" value="NC_010512.1"/>
</dbReference>
<dbReference type="KEGG" id="bcm:Bcenmc03_6829"/>
<evidence type="ECO:0000313" key="2">
    <source>
        <dbReference type="EMBL" id="ACA95933.1"/>
    </source>
</evidence>
<gene>
    <name evidence="2" type="ordered locus">Bcenmc03_6829</name>
</gene>
<proteinExistence type="predicted"/>
<sequence length="70" mass="7908">MTRSTKDGFAIEVLPARRSTHVSFALTPSSLPAKQRVSPMHALPQTHHDVARPLPPHVERPGDQHRRHFD</sequence>
<reference evidence="3" key="1">
    <citation type="submission" date="2008-02" db="EMBL/GenBank/DDBJ databases">
        <title>Complete sequence of chromosome 3 of Burkholderia cenocepacia MC0-3.</title>
        <authorList>
            <person name="Copeland A."/>
            <person name="Lucas S."/>
            <person name="Lapidus A."/>
            <person name="Barry K."/>
            <person name="Bruce D."/>
            <person name="Goodwin L."/>
            <person name="Glavina del Rio T."/>
            <person name="Dalin E."/>
            <person name="Tice H."/>
            <person name="Pitluck S."/>
            <person name="Chain P."/>
            <person name="Malfatti S."/>
            <person name="Shin M."/>
            <person name="Vergez L."/>
            <person name="Schmutz J."/>
            <person name="Larimer F."/>
            <person name="Land M."/>
            <person name="Hauser L."/>
            <person name="Kyrpides N."/>
            <person name="Mikhailova N."/>
            <person name="Tiedje J."/>
            <person name="Richardson P."/>
        </authorList>
    </citation>
    <scope>NUCLEOTIDE SEQUENCE [LARGE SCALE GENOMIC DNA]</scope>
    <source>
        <strain evidence="3">MC0-3</strain>
    </source>
</reference>
<dbReference type="Proteomes" id="UP000002169">
    <property type="component" value="Chromosome 3"/>
</dbReference>
<organism evidence="2 3">
    <name type="scientific">Burkholderia orbicola (strain MC0-3)</name>
    <dbReference type="NCBI Taxonomy" id="406425"/>
    <lineage>
        <taxon>Bacteria</taxon>
        <taxon>Pseudomonadati</taxon>
        <taxon>Pseudomonadota</taxon>
        <taxon>Betaproteobacteria</taxon>
        <taxon>Burkholderiales</taxon>
        <taxon>Burkholderiaceae</taxon>
        <taxon>Burkholderia</taxon>
        <taxon>Burkholderia cepacia complex</taxon>
        <taxon>Burkholderia orbicola</taxon>
    </lineage>
</organism>